<dbReference type="InterPro" id="IPR044672">
    <property type="entry name" value="MOCS2A"/>
</dbReference>
<comment type="similarity">
    <text evidence="2">Belongs to the MoaD family.</text>
</comment>
<dbReference type="Gene3D" id="3.10.20.30">
    <property type="match status" value="1"/>
</dbReference>
<evidence type="ECO:0000313" key="4">
    <source>
        <dbReference type="EMBL" id="MBH0228775.1"/>
    </source>
</evidence>
<dbReference type="SUPFAM" id="SSF54285">
    <property type="entry name" value="MoaD/ThiS"/>
    <property type="match status" value="1"/>
</dbReference>
<evidence type="ECO:0000256" key="1">
    <source>
        <dbReference type="ARBA" id="ARBA00022741"/>
    </source>
</evidence>
<dbReference type="EMBL" id="JADZSC010000001">
    <property type="protein sequence ID" value="MBH0228775.1"/>
    <property type="molecule type" value="Genomic_DNA"/>
</dbReference>
<sequence length="77" mass="8613">MNELFFFAELREKMGEELLKRDVSGMTVQDVKKVLIDEYELSKINEAMVAINEEFASSTTVVREGDIVAFIPPVSGG</sequence>
<dbReference type="InterPro" id="IPR016155">
    <property type="entry name" value="Mopterin_synth/thiamin_S_b"/>
</dbReference>
<dbReference type="InterPro" id="IPR003749">
    <property type="entry name" value="ThiS/MoaD-like"/>
</dbReference>
<gene>
    <name evidence="4" type="primary">moaD</name>
    <name evidence="4" type="ORF">H0267_01000</name>
</gene>
<dbReference type="CDD" id="cd00754">
    <property type="entry name" value="Ubl_MoaD"/>
    <property type="match status" value="1"/>
</dbReference>
<dbReference type="Pfam" id="PF02597">
    <property type="entry name" value="ThiS"/>
    <property type="match status" value="1"/>
</dbReference>
<dbReference type="NCBIfam" id="TIGR01682">
    <property type="entry name" value="moaD"/>
    <property type="match status" value="1"/>
</dbReference>
<dbReference type="GO" id="GO:0000166">
    <property type="term" value="F:nucleotide binding"/>
    <property type="evidence" value="ECO:0007669"/>
    <property type="project" value="UniProtKB-KW"/>
</dbReference>
<comment type="caution">
    <text evidence="4">The sequence shown here is derived from an EMBL/GenBank/DDBJ whole genome shotgun (WGS) entry which is preliminary data.</text>
</comment>
<dbReference type="PANTHER" id="PTHR33359">
    <property type="entry name" value="MOLYBDOPTERIN SYNTHASE SULFUR CARRIER SUBUNIT"/>
    <property type="match status" value="1"/>
</dbReference>
<dbReference type="GO" id="GO:1990133">
    <property type="term" value="C:molybdopterin adenylyltransferase complex"/>
    <property type="evidence" value="ECO:0007669"/>
    <property type="project" value="TreeGrafter"/>
</dbReference>
<dbReference type="RefSeq" id="WP_197315423.1">
    <property type="nucleotide sequence ID" value="NZ_JADZSC010000001.1"/>
</dbReference>
<dbReference type="PANTHER" id="PTHR33359:SF1">
    <property type="entry name" value="MOLYBDOPTERIN SYNTHASE SULFUR CARRIER SUBUNIT"/>
    <property type="match status" value="1"/>
</dbReference>
<proteinExistence type="inferred from homology"/>
<reference evidence="4 5" key="1">
    <citation type="journal article" date="2005" name="Int. J. Syst. Evol. Microbiol.">
        <title>Halobacillus yeomjeoni sp. nov., isolated from a marine solar saltern in Korea.</title>
        <authorList>
            <person name="Yoon J.H."/>
            <person name="Kang S.J."/>
            <person name="Lee C.H."/>
            <person name="Oh H.W."/>
            <person name="Oh T.K."/>
        </authorList>
    </citation>
    <scope>NUCLEOTIDE SEQUENCE [LARGE SCALE GENOMIC DNA]</scope>
    <source>
        <strain evidence="4 5">KCTC 3957</strain>
    </source>
</reference>
<evidence type="ECO:0000256" key="3">
    <source>
        <dbReference type="ARBA" id="ARBA00024247"/>
    </source>
</evidence>
<dbReference type="InterPro" id="IPR012675">
    <property type="entry name" value="Beta-grasp_dom_sf"/>
</dbReference>
<organism evidence="4 5">
    <name type="scientific">Halobacillus yeomjeoni</name>
    <dbReference type="NCBI Taxonomy" id="311194"/>
    <lineage>
        <taxon>Bacteria</taxon>
        <taxon>Bacillati</taxon>
        <taxon>Bacillota</taxon>
        <taxon>Bacilli</taxon>
        <taxon>Bacillales</taxon>
        <taxon>Bacillaceae</taxon>
        <taxon>Halobacillus</taxon>
    </lineage>
</organism>
<keyword evidence="5" id="KW-1185">Reference proteome</keyword>
<evidence type="ECO:0000313" key="5">
    <source>
        <dbReference type="Proteomes" id="UP000614490"/>
    </source>
</evidence>
<protein>
    <recommendedName>
        <fullName evidence="3">Molybdopterin synthase sulfur carrier subunit</fullName>
    </recommendedName>
</protein>
<dbReference type="AlphaFoldDB" id="A0A931HSG1"/>
<keyword evidence="1" id="KW-0547">Nucleotide-binding</keyword>
<name>A0A931HSG1_9BACI</name>
<dbReference type="GO" id="GO:0006777">
    <property type="term" value="P:Mo-molybdopterin cofactor biosynthetic process"/>
    <property type="evidence" value="ECO:0007669"/>
    <property type="project" value="InterPro"/>
</dbReference>
<evidence type="ECO:0000256" key="2">
    <source>
        <dbReference type="ARBA" id="ARBA00024200"/>
    </source>
</evidence>
<dbReference type="Proteomes" id="UP000614490">
    <property type="component" value="Unassembled WGS sequence"/>
</dbReference>
<accession>A0A931HSG1</accession>